<evidence type="ECO:0000313" key="6">
    <source>
        <dbReference type="Proteomes" id="UP000194139"/>
    </source>
</evidence>
<gene>
    <name evidence="5" type="ORF">CAL13_19055</name>
</gene>
<keyword evidence="2" id="KW-0378">Hydrolase</keyword>
<dbReference type="SMART" id="SM00797">
    <property type="entry name" value="AHS2"/>
    <property type="match status" value="1"/>
</dbReference>
<sequence>MSLCVLKPGLLSSFQDLGRFGYQHQGIPVAGAMDARAHRLASLLAGNDPARTASLEITLQGPVLRFEQAACFALSGASLGAALNGKAIPINRPLLARAGDILAFGAAGGDASLDGAQGLRAYLAVHGGFSLRRVMDSESTYLRSGFGGYEGRALAKGDVVGLRRAVNATALDELENALWQMRLYLPGTLTAQPRATVRAVPGRQWDDFTQAARDAFAGEPYVVTPQSERMGYRLQGPALAMTQPRQMLSEATCFGTVQVPADGAPIVLMADRQTTGGYPKIAQVASVDLPRLAQTAPGSTIRFEMISLDQAQRLDGERETAFARLADALQGLRALYARHTSESQ</sequence>
<dbReference type="Pfam" id="PF02626">
    <property type="entry name" value="CT_A_B"/>
    <property type="match status" value="1"/>
</dbReference>
<proteinExistence type="predicted"/>
<dbReference type="NCBIfam" id="TIGR00724">
    <property type="entry name" value="urea_amlyse_rel"/>
    <property type="match status" value="1"/>
</dbReference>
<feature type="domain" description="Carboxyltransferase" evidence="4">
    <location>
        <begin position="24"/>
        <end position="321"/>
    </location>
</feature>
<dbReference type="PANTHER" id="PTHR43309:SF5">
    <property type="entry name" value="5-OXOPROLINASE SUBUNIT C"/>
    <property type="match status" value="1"/>
</dbReference>
<keyword evidence="3" id="KW-0067">ATP-binding</keyword>
<dbReference type="EMBL" id="CP021109">
    <property type="protein sequence ID" value="ARP88075.1"/>
    <property type="molecule type" value="Genomic_DNA"/>
</dbReference>
<reference evidence="5 6" key="1">
    <citation type="submission" date="2017-05" db="EMBL/GenBank/DDBJ databases">
        <title>Complete and WGS of Bordetella genogroups.</title>
        <authorList>
            <person name="Spilker T."/>
            <person name="LiPuma J."/>
        </authorList>
    </citation>
    <scope>NUCLEOTIDE SEQUENCE [LARGE SCALE GENOMIC DNA]</scope>
    <source>
        <strain evidence="5 6">AU17164</strain>
    </source>
</reference>
<keyword evidence="1" id="KW-0547">Nucleotide-binding</keyword>
<evidence type="ECO:0000256" key="3">
    <source>
        <dbReference type="ARBA" id="ARBA00022840"/>
    </source>
</evidence>
<dbReference type="GO" id="GO:0005524">
    <property type="term" value="F:ATP binding"/>
    <property type="evidence" value="ECO:0007669"/>
    <property type="project" value="UniProtKB-KW"/>
</dbReference>
<evidence type="ECO:0000256" key="2">
    <source>
        <dbReference type="ARBA" id="ARBA00022801"/>
    </source>
</evidence>
<evidence type="ECO:0000256" key="1">
    <source>
        <dbReference type="ARBA" id="ARBA00022741"/>
    </source>
</evidence>
<dbReference type="Proteomes" id="UP000194139">
    <property type="component" value="Chromosome"/>
</dbReference>
<dbReference type="PANTHER" id="PTHR43309">
    <property type="entry name" value="5-OXOPROLINASE SUBUNIT C"/>
    <property type="match status" value="1"/>
</dbReference>
<dbReference type="InterPro" id="IPR052708">
    <property type="entry name" value="PxpC"/>
</dbReference>
<dbReference type="AlphaFoldDB" id="A0A1W6Z3T7"/>
<dbReference type="InterPro" id="IPR003778">
    <property type="entry name" value="CT_A_B"/>
</dbReference>
<protein>
    <submittedName>
        <fullName evidence="5">Carboxylase</fullName>
    </submittedName>
</protein>
<name>A0A1W6Z3T7_9BORD</name>
<evidence type="ECO:0000259" key="4">
    <source>
        <dbReference type="SMART" id="SM00797"/>
    </source>
</evidence>
<dbReference type="GO" id="GO:0016787">
    <property type="term" value="F:hydrolase activity"/>
    <property type="evidence" value="ECO:0007669"/>
    <property type="project" value="UniProtKB-KW"/>
</dbReference>
<accession>A0A1W6Z3T7</accession>
<evidence type="ECO:0000313" key="5">
    <source>
        <dbReference type="EMBL" id="ARP88075.1"/>
    </source>
</evidence>
<organism evidence="5 6">
    <name type="scientific">Bordetella genomosp. 9</name>
    <dbReference type="NCBI Taxonomy" id="1416803"/>
    <lineage>
        <taxon>Bacteria</taxon>
        <taxon>Pseudomonadati</taxon>
        <taxon>Pseudomonadota</taxon>
        <taxon>Betaproteobacteria</taxon>
        <taxon>Burkholderiales</taxon>
        <taxon>Alcaligenaceae</taxon>
        <taxon>Bordetella</taxon>
    </lineage>
</organism>
<keyword evidence="6" id="KW-1185">Reference proteome</keyword>
<dbReference type="RefSeq" id="WP_086073240.1">
    <property type="nucleotide sequence ID" value="NZ_CP021109.1"/>
</dbReference>
<dbReference type="SUPFAM" id="SSF50891">
    <property type="entry name" value="Cyclophilin-like"/>
    <property type="match status" value="1"/>
</dbReference>
<dbReference type="InterPro" id="IPR029000">
    <property type="entry name" value="Cyclophilin-like_dom_sf"/>
</dbReference>
<dbReference type="Gene3D" id="2.40.100.10">
    <property type="entry name" value="Cyclophilin-like"/>
    <property type="match status" value="1"/>
</dbReference>